<sequence>MASSLAGTLLRWGSALGSNLGGALSGAQQELARGVQQVVTVLEPGPLGGRLGRWENAKQAAAEEQVQRAVERFAELQPEQQQQQQRIARKLRACIDMKREERARQAVREILQLLSSDALKRKYTSDAYFLLTSPAATGGEIPVCLLDGRPHYAGSTFRLPVSREMARGVQRVVTVLEPGPLGSRLGRWENAKQAAAEEQVQRAIECFAGAAAAAAMIELARGVQQVVTVLEPGPLGGRLGRWENAKQAAAEEQVQRAVERFAELQPEQQQ</sequence>
<proteinExistence type="predicted"/>
<dbReference type="EMBL" id="PGGS01000458">
    <property type="protein sequence ID" value="PNH03824.1"/>
    <property type="molecule type" value="Genomic_DNA"/>
</dbReference>
<dbReference type="Proteomes" id="UP000236333">
    <property type="component" value="Unassembled WGS sequence"/>
</dbReference>
<evidence type="ECO:0000313" key="1">
    <source>
        <dbReference type="EMBL" id="PNH03824.1"/>
    </source>
</evidence>
<protein>
    <submittedName>
        <fullName evidence="1">Uncharacterized protein</fullName>
    </submittedName>
</protein>
<name>A0A2J7ZU79_9CHLO</name>
<keyword evidence="2" id="KW-1185">Reference proteome</keyword>
<reference evidence="1 2" key="1">
    <citation type="journal article" date="2017" name="Mol. Biol. Evol.">
        <title>The 4-celled Tetrabaena socialis nuclear genome reveals the essential components for genetic control of cell number at the origin of multicellularity in the volvocine lineage.</title>
        <authorList>
            <person name="Featherston J."/>
            <person name="Arakaki Y."/>
            <person name="Hanschen E.R."/>
            <person name="Ferris P.J."/>
            <person name="Michod R.E."/>
            <person name="Olson B.J.S.C."/>
            <person name="Nozaki H."/>
            <person name="Durand P.M."/>
        </authorList>
    </citation>
    <scope>NUCLEOTIDE SEQUENCE [LARGE SCALE GENOMIC DNA]</scope>
    <source>
        <strain evidence="1 2">NIES-571</strain>
    </source>
</reference>
<dbReference type="OrthoDB" id="10658881at2759"/>
<organism evidence="1 2">
    <name type="scientific">Tetrabaena socialis</name>
    <dbReference type="NCBI Taxonomy" id="47790"/>
    <lineage>
        <taxon>Eukaryota</taxon>
        <taxon>Viridiplantae</taxon>
        <taxon>Chlorophyta</taxon>
        <taxon>core chlorophytes</taxon>
        <taxon>Chlorophyceae</taxon>
        <taxon>CS clade</taxon>
        <taxon>Chlamydomonadales</taxon>
        <taxon>Tetrabaenaceae</taxon>
        <taxon>Tetrabaena</taxon>
    </lineage>
</organism>
<gene>
    <name evidence="1" type="ORF">TSOC_010093</name>
</gene>
<dbReference type="AlphaFoldDB" id="A0A2J7ZU79"/>
<comment type="caution">
    <text evidence="1">The sequence shown here is derived from an EMBL/GenBank/DDBJ whole genome shotgun (WGS) entry which is preliminary data.</text>
</comment>
<evidence type="ECO:0000313" key="2">
    <source>
        <dbReference type="Proteomes" id="UP000236333"/>
    </source>
</evidence>
<accession>A0A2J7ZU79</accession>